<dbReference type="GO" id="GO:1990904">
    <property type="term" value="C:ribonucleoprotein complex"/>
    <property type="evidence" value="ECO:0007669"/>
    <property type="project" value="UniProtKB-KW"/>
</dbReference>
<organism evidence="9 10">
    <name type="scientific">Amphibalanus amphitrite</name>
    <name type="common">Striped barnacle</name>
    <name type="synonym">Balanus amphitrite</name>
    <dbReference type="NCBI Taxonomy" id="1232801"/>
    <lineage>
        <taxon>Eukaryota</taxon>
        <taxon>Metazoa</taxon>
        <taxon>Ecdysozoa</taxon>
        <taxon>Arthropoda</taxon>
        <taxon>Crustacea</taxon>
        <taxon>Multicrustacea</taxon>
        <taxon>Cirripedia</taxon>
        <taxon>Thoracica</taxon>
        <taxon>Thoracicalcarea</taxon>
        <taxon>Balanomorpha</taxon>
        <taxon>Balanoidea</taxon>
        <taxon>Balanidae</taxon>
        <taxon>Amphibalaninae</taxon>
        <taxon>Amphibalanus</taxon>
    </lineage>
</organism>
<evidence type="ECO:0000256" key="1">
    <source>
        <dbReference type="ARBA" id="ARBA00004173"/>
    </source>
</evidence>
<evidence type="ECO:0000256" key="8">
    <source>
        <dbReference type="SAM" id="MobiDB-lite"/>
    </source>
</evidence>
<keyword evidence="3 9" id="KW-0689">Ribosomal protein</keyword>
<gene>
    <name evidence="9" type="primary">MRPL18_1</name>
    <name evidence="9" type="ORF">FJT64_025924</name>
</gene>
<dbReference type="Gene3D" id="3.30.420.80">
    <property type="entry name" value="Ribosomal protein S11"/>
    <property type="match status" value="1"/>
</dbReference>
<dbReference type="InterPro" id="IPR057268">
    <property type="entry name" value="Ribosomal_L18"/>
</dbReference>
<dbReference type="EMBL" id="VIIS01001110">
    <property type="protein sequence ID" value="KAF0301921.1"/>
    <property type="molecule type" value="Genomic_DNA"/>
</dbReference>
<evidence type="ECO:0000256" key="3">
    <source>
        <dbReference type="ARBA" id="ARBA00022980"/>
    </source>
</evidence>
<dbReference type="GO" id="GO:0005743">
    <property type="term" value="C:mitochondrial inner membrane"/>
    <property type="evidence" value="ECO:0007669"/>
    <property type="project" value="UniProtKB-ARBA"/>
</dbReference>
<feature type="region of interest" description="Disordered" evidence="8">
    <location>
        <begin position="155"/>
        <end position="187"/>
    </location>
</feature>
<dbReference type="EMBL" id="VIIS01001110">
    <property type="protein sequence ID" value="KAF0301920.1"/>
    <property type="molecule type" value="Genomic_DNA"/>
</dbReference>
<evidence type="ECO:0000256" key="2">
    <source>
        <dbReference type="ARBA" id="ARBA00007116"/>
    </source>
</evidence>
<dbReference type="GO" id="GO:0006412">
    <property type="term" value="P:translation"/>
    <property type="evidence" value="ECO:0007669"/>
    <property type="project" value="InterPro"/>
</dbReference>
<evidence type="ECO:0000256" key="7">
    <source>
        <dbReference type="ARBA" id="ARBA00082661"/>
    </source>
</evidence>
<comment type="similarity">
    <text evidence="2">Belongs to the universal ribosomal protein uL18 family.</text>
</comment>
<keyword evidence="10" id="KW-1185">Reference proteome</keyword>
<feature type="compositionally biased region" description="Basic and acidic residues" evidence="8">
    <location>
        <begin position="169"/>
        <end position="187"/>
    </location>
</feature>
<protein>
    <recommendedName>
        <fullName evidence="6">Large ribosomal subunit protein uL18m</fullName>
    </recommendedName>
    <alternativeName>
        <fullName evidence="7">39S ribosomal protein L18, mitochondrial</fullName>
    </alternativeName>
</protein>
<dbReference type="InterPro" id="IPR005484">
    <property type="entry name" value="Ribosomal_uL18_bac/plant/anim"/>
</dbReference>
<evidence type="ECO:0000256" key="5">
    <source>
        <dbReference type="ARBA" id="ARBA00023274"/>
    </source>
</evidence>
<proteinExistence type="inferred from homology"/>
<keyword evidence="4" id="KW-0496">Mitochondrion</keyword>
<evidence type="ECO:0000313" key="10">
    <source>
        <dbReference type="Proteomes" id="UP000440578"/>
    </source>
</evidence>
<name>A0A6A4WE95_AMPAM</name>
<dbReference type="GO" id="GO:0003735">
    <property type="term" value="F:structural constituent of ribosome"/>
    <property type="evidence" value="ECO:0007669"/>
    <property type="project" value="InterPro"/>
</dbReference>
<evidence type="ECO:0000256" key="6">
    <source>
        <dbReference type="ARBA" id="ARBA00069051"/>
    </source>
</evidence>
<dbReference type="OrthoDB" id="1932324at2759"/>
<dbReference type="InterPro" id="IPR036967">
    <property type="entry name" value="Ribosomal_uS11_sf"/>
</dbReference>
<comment type="caution">
    <text evidence="9">The sequence shown here is derived from an EMBL/GenBank/DDBJ whole genome shotgun (WGS) entry which is preliminary data.</text>
</comment>
<dbReference type="Proteomes" id="UP000440578">
    <property type="component" value="Unassembled WGS sequence"/>
</dbReference>
<dbReference type="GO" id="GO:0008097">
    <property type="term" value="F:5S rRNA binding"/>
    <property type="evidence" value="ECO:0007669"/>
    <property type="project" value="TreeGrafter"/>
</dbReference>
<reference evidence="9 10" key="1">
    <citation type="submission" date="2019-07" db="EMBL/GenBank/DDBJ databases">
        <title>Draft genome assembly of a fouling barnacle, Amphibalanus amphitrite (Darwin, 1854): The first reference genome for Thecostraca.</title>
        <authorList>
            <person name="Kim W."/>
        </authorList>
    </citation>
    <scope>NUCLEOTIDE SEQUENCE [LARGE SCALE GENOMIC DNA]</scope>
    <source>
        <strain evidence="9">SNU_AA5</strain>
        <tissue evidence="9">Soma without cirri and trophi</tissue>
    </source>
</reference>
<dbReference type="FunFam" id="3.30.420.80:FF:000005">
    <property type="entry name" value="39S ribosomal protein L18, mitochondrial"/>
    <property type="match status" value="1"/>
</dbReference>
<dbReference type="AlphaFoldDB" id="A0A6A4WE95"/>
<comment type="subcellular location">
    <subcellularLocation>
        <location evidence="1">Mitochondrion</location>
    </subcellularLocation>
</comment>
<accession>A0A6A4WE95</accession>
<evidence type="ECO:0000256" key="4">
    <source>
        <dbReference type="ARBA" id="ARBA00023128"/>
    </source>
</evidence>
<keyword evidence="5" id="KW-0687">Ribonucleoprotein</keyword>
<dbReference type="GO" id="GO:0005840">
    <property type="term" value="C:ribosome"/>
    <property type="evidence" value="ECO:0007669"/>
    <property type="project" value="UniProtKB-KW"/>
</dbReference>
<dbReference type="PANTHER" id="PTHR12899">
    <property type="entry name" value="39S RIBOSOMAL PROTEIN L18, MITOCHONDRIAL"/>
    <property type="match status" value="1"/>
</dbReference>
<dbReference type="PANTHER" id="PTHR12899:SF3">
    <property type="entry name" value="LARGE RIBOSOMAL SUBUNIT PROTEIN UL18M"/>
    <property type="match status" value="1"/>
</dbReference>
<dbReference type="CDD" id="cd00432">
    <property type="entry name" value="Ribosomal_L18_L5e"/>
    <property type="match status" value="1"/>
</dbReference>
<evidence type="ECO:0000313" key="9">
    <source>
        <dbReference type="EMBL" id="KAF0301920.1"/>
    </source>
</evidence>
<sequence>MSALVPRAAGLVPRLAGPVRPGSTAAGAAPTFVNKNPRNLERMRLARKQEGWRLEPESRMYWHRAVFEATNRHTSAHVEHQAGRRLASASSRELCVRRHLFSAVDVCAAEAVGRVLARRCLEAGITELEFPTTEEQLERSNRLRSFVRAMEEEGLKLQEPPAIKPEPWWSKDRQQKPWHVPEEEVVG</sequence>
<dbReference type="SUPFAM" id="SSF53137">
    <property type="entry name" value="Translational machinery components"/>
    <property type="match status" value="1"/>
</dbReference>